<accession>K0SZ10</accession>
<organism evidence="2 3">
    <name type="scientific">Thalassiosira oceanica</name>
    <name type="common">Marine diatom</name>
    <dbReference type="NCBI Taxonomy" id="159749"/>
    <lineage>
        <taxon>Eukaryota</taxon>
        <taxon>Sar</taxon>
        <taxon>Stramenopiles</taxon>
        <taxon>Ochrophyta</taxon>
        <taxon>Bacillariophyta</taxon>
        <taxon>Coscinodiscophyceae</taxon>
        <taxon>Thalassiosirophycidae</taxon>
        <taxon>Thalassiosirales</taxon>
        <taxon>Thalassiosiraceae</taxon>
        <taxon>Thalassiosira</taxon>
    </lineage>
</organism>
<dbReference type="EMBL" id="AGNL01008910">
    <property type="protein sequence ID" value="EJK70189.1"/>
    <property type="molecule type" value="Genomic_DNA"/>
</dbReference>
<protein>
    <submittedName>
        <fullName evidence="2">Uncharacterized protein</fullName>
    </submittedName>
</protein>
<name>K0SZ10_THAOC</name>
<proteinExistence type="predicted"/>
<keyword evidence="3" id="KW-1185">Reference proteome</keyword>
<sequence>MYASFFSSFSAWESSSMGLHVSAGLKRVASGGSAWCPAVAASRVPPPAVPRPSTGRSRAPKGTDDKDSLTANEQGQARSRGLIRSKAPSTDGTGGPVGDGRGRGGPGDGLRRRLLDGDLIIAPSDPLTDRANPRLLFLPGGALEDPTEGGDGGGRAVRQRLLLGRDDLSDYYIPRQARPKLGAGPATAALASRGAGGGGGDTGRLTGSHSGWPAVSLEGRTYLLGLSDLAPSARIRPPGDQLERLSGSIDRANGQAEGRRNEL</sequence>
<feature type="region of interest" description="Disordered" evidence="1">
    <location>
        <begin position="42"/>
        <end position="111"/>
    </location>
</feature>
<comment type="caution">
    <text evidence="2">The sequence shown here is derived from an EMBL/GenBank/DDBJ whole genome shotgun (WGS) entry which is preliminary data.</text>
</comment>
<evidence type="ECO:0000256" key="1">
    <source>
        <dbReference type="SAM" id="MobiDB-lite"/>
    </source>
</evidence>
<dbReference type="AlphaFoldDB" id="K0SZ10"/>
<gene>
    <name evidence="2" type="ORF">THAOC_08475</name>
</gene>
<feature type="compositionally biased region" description="Gly residues" evidence="1">
    <location>
        <begin position="92"/>
        <end position="108"/>
    </location>
</feature>
<feature type="region of interest" description="Disordered" evidence="1">
    <location>
        <begin position="230"/>
        <end position="263"/>
    </location>
</feature>
<dbReference type="Proteomes" id="UP000266841">
    <property type="component" value="Unassembled WGS sequence"/>
</dbReference>
<evidence type="ECO:0000313" key="2">
    <source>
        <dbReference type="EMBL" id="EJK70189.1"/>
    </source>
</evidence>
<evidence type="ECO:0000313" key="3">
    <source>
        <dbReference type="Proteomes" id="UP000266841"/>
    </source>
</evidence>
<reference evidence="2 3" key="1">
    <citation type="journal article" date="2012" name="Genome Biol.">
        <title>Genome and low-iron response of an oceanic diatom adapted to chronic iron limitation.</title>
        <authorList>
            <person name="Lommer M."/>
            <person name="Specht M."/>
            <person name="Roy A.S."/>
            <person name="Kraemer L."/>
            <person name="Andreson R."/>
            <person name="Gutowska M.A."/>
            <person name="Wolf J."/>
            <person name="Bergner S.V."/>
            <person name="Schilhabel M.B."/>
            <person name="Klostermeier U.C."/>
            <person name="Beiko R.G."/>
            <person name="Rosenstiel P."/>
            <person name="Hippler M."/>
            <person name="Laroche J."/>
        </authorList>
    </citation>
    <scope>NUCLEOTIDE SEQUENCE [LARGE SCALE GENOMIC DNA]</scope>
    <source>
        <strain evidence="2 3">CCMP1005</strain>
    </source>
</reference>